<organism evidence="1 2">
    <name type="scientific">Lederbergia citri</name>
    <dbReference type="NCBI Taxonomy" id="2833580"/>
    <lineage>
        <taxon>Bacteria</taxon>
        <taxon>Bacillati</taxon>
        <taxon>Bacillota</taxon>
        <taxon>Bacilli</taxon>
        <taxon>Bacillales</taxon>
        <taxon>Bacillaceae</taxon>
        <taxon>Lederbergia</taxon>
    </lineage>
</organism>
<comment type="caution">
    <text evidence="1">The sequence shown here is derived from an EMBL/GenBank/DDBJ whole genome shotgun (WGS) entry which is preliminary data.</text>
</comment>
<evidence type="ECO:0000313" key="2">
    <source>
        <dbReference type="Proteomes" id="UP000681414"/>
    </source>
</evidence>
<keyword evidence="2" id="KW-1185">Reference proteome</keyword>
<sequence>MMISRIYGESRSEQTSNNEDLILPFFAPEYIGIVEWWFTNGIPYPPHMIEEQVVW</sequence>
<dbReference type="AlphaFoldDB" id="A0A942YJS5"/>
<name>A0A942YJS5_9BACI</name>
<evidence type="ECO:0000313" key="1">
    <source>
        <dbReference type="EMBL" id="MBS4196656.1"/>
    </source>
</evidence>
<protein>
    <submittedName>
        <fullName evidence="1">Uncharacterized protein</fullName>
    </submittedName>
</protein>
<reference evidence="1 2" key="1">
    <citation type="submission" date="2021-05" db="EMBL/GenBank/DDBJ databases">
        <title>Novel Bacillus species.</title>
        <authorList>
            <person name="Liu G."/>
        </authorList>
    </citation>
    <scope>NUCLEOTIDE SEQUENCE [LARGE SCALE GENOMIC DNA]</scope>
    <source>
        <strain evidence="2">FJAT-49780</strain>
    </source>
</reference>
<accession>A0A942YJS5</accession>
<dbReference type="Proteomes" id="UP000681414">
    <property type="component" value="Unassembled WGS sequence"/>
</dbReference>
<proteinExistence type="predicted"/>
<dbReference type="RefSeq" id="WP_213125885.1">
    <property type="nucleotide sequence ID" value="NZ_JAGYPG010000003.1"/>
</dbReference>
<gene>
    <name evidence="1" type="ORF">KHA97_16520</name>
</gene>
<dbReference type="EMBL" id="JAGYPG010000003">
    <property type="protein sequence ID" value="MBS4196656.1"/>
    <property type="molecule type" value="Genomic_DNA"/>
</dbReference>